<dbReference type="EMBL" id="JAGSOT010000048">
    <property type="protein sequence ID" value="MBR7797257.1"/>
    <property type="molecule type" value="Genomic_DNA"/>
</dbReference>
<proteinExistence type="predicted"/>
<keyword evidence="4" id="KW-1185">Reference proteome</keyword>
<dbReference type="AlphaFoldDB" id="A0A941DXD3"/>
<reference evidence="3" key="1">
    <citation type="submission" date="2021-04" db="EMBL/GenBank/DDBJ databases">
        <title>Isolation and polyphasic classification of algal microorganism.</title>
        <authorList>
            <person name="Wang S."/>
        </authorList>
    </citation>
    <scope>NUCLEOTIDE SEQUENCE</scope>
    <source>
        <strain evidence="3">720a</strain>
    </source>
</reference>
<dbReference type="RefSeq" id="WP_166530664.1">
    <property type="nucleotide sequence ID" value="NZ_JAGSOT010000048.1"/>
</dbReference>
<dbReference type="Pfam" id="PF13038">
    <property type="entry name" value="DUF3899"/>
    <property type="match status" value="1"/>
</dbReference>
<gene>
    <name evidence="3" type="ORF">KCX74_14570</name>
</gene>
<dbReference type="InterPro" id="IPR025007">
    <property type="entry name" value="DUF3899"/>
</dbReference>
<organism evidence="3 4">
    <name type="scientific">Virgibacillus salarius</name>
    <dbReference type="NCBI Taxonomy" id="447199"/>
    <lineage>
        <taxon>Bacteria</taxon>
        <taxon>Bacillati</taxon>
        <taxon>Bacillota</taxon>
        <taxon>Bacilli</taxon>
        <taxon>Bacillales</taxon>
        <taxon>Bacillaceae</taxon>
        <taxon>Virgibacillus</taxon>
    </lineage>
</organism>
<feature type="domain" description="DUF3899" evidence="2">
    <location>
        <begin position="26"/>
        <end position="114"/>
    </location>
</feature>
<keyword evidence="1" id="KW-0812">Transmembrane</keyword>
<keyword evidence="1" id="KW-1133">Transmembrane helix</keyword>
<sequence length="120" mass="14295">MLKHVFFILAWFFIIIVLKDILFITDIAFIVGLISLLIVAIIHLTNSELFYLFFKGFRIIWEWVTPENRGMKRTEEMVKQDYSLQRFKKSFHQTVQKLLIWTGVYSIAISIFLSILQAYN</sequence>
<name>A0A941DXD3_9BACI</name>
<evidence type="ECO:0000259" key="2">
    <source>
        <dbReference type="Pfam" id="PF13038"/>
    </source>
</evidence>
<dbReference type="Proteomes" id="UP000675284">
    <property type="component" value="Unassembled WGS sequence"/>
</dbReference>
<feature type="transmembrane region" description="Helical" evidence="1">
    <location>
        <begin position="98"/>
        <end position="119"/>
    </location>
</feature>
<accession>A0A941DXD3</accession>
<evidence type="ECO:0000256" key="1">
    <source>
        <dbReference type="SAM" id="Phobius"/>
    </source>
</evidence>
<comment type="caution">
    <text evidence="3">The sequence shown here is derived from an EMBL/GenBank/DDBJ whole genome shotgun (WGS) entry which is preliminary data.</text>
</comment>
<evidence type="ECO:0000313" key="4">
    <source>
        <dbReference type="Proteomes" id="UP000675284"/>
    </source>
</evidence>
<keyword evidence="1" id="KW-0472">Membrane</keyword>
<evidence type="ECO:0000313" key="3">
    <source>
        <dbReference type="EMBL" id="MBR7797257.1"/>
    </source>
</evidence>
<feature type="transmembrane region" description="Helical" evidence="1">
    <location>
        <begin position="30"/>
        <end position="54"/>
    </location>
</feature>
<protein>
    <submittedName>
        <fullName evidence="3">DUF3899 domain-containing protein</fullName>
    </submittedName>
</protein>
<feature type="transmembrane region" description="Helical" evidence="1">
    <location>
        <begin position="5"/>
        <end position="24"/>
    </location>
</feature>